<dbReference type="Proteomes" id="UP000178425">
    <property type="component" value="Unassembled WGS sequence"/>
</dbReference>
<dbReference type="PANTHER" id="PTHR30093">
    <property type="entry name" value="GENERAL SECRETION PATHWAY PROTEIN G"/>
    <property type="match status" value="1"/>
</dbReference>
<dbReference type="Pfam" id="PF07963">
    <property type="entry name" value="N_methyl"/>
    <property type="match status" value="1"/>
</dbReference>
<evidence type="ECO:0000256" key="5">
    <source>
        <dbReference type="ARBA" id="ARBA00023136"/>
    </source>
</evidence>
<evidence type="ECO:0008006" key="9">
    <source>
        <dbReference type="Google" id="ProtNLM"/>
    </source>
</evidence>
<name>A0A1F5WSK7_9BACT</name>
<keyword evidence="5 6" id="KW-0472">Membrane</keyword>
<accession>A0A1F5WSK7</accession>
<protein>
    <recommendedName>
        <fullName evidence="9">Type II secretion system protein GspG C-terminal domain-containing protein</fullName>
    </recommendedName>
</protein>
<dbReference type="InterPro" id="IPR002416">
    <property type="entry name" value="T2SS_protein-GspH"/>
</dbReference>
<evidence type="ECO:0000256" key="1">
    <source>
        <dbReference type="ARBA" id="ARBA00004167"/>
    </source>
</evidence>
<feature type="transmembrane region" description="Helical" evidence="6">
    <location>
        <begin position="62"/>
        <end position="83"/>
    </location>
</feature>
<gene>
    <name evidence="7" type="ORF">A2W54_04440</name>
</gene>
<dbReference type="SUPFAM" id="SSF54523">
    <property type="entry name" value="Pili subunits"/>
    <property type="match status" value="1"/>
</dbReference>
<evidence type="ECO:0000313" key="7">
    <source>
        <dbReference type="EMBL" id="OGF78311.1"/>
    </source>
</evidence>
<keyword evidence="3 6" id="KW-0812">Transmembrane</keyword>
<dbReference type="GO" id="GO:0015628">
    <property type="term" value="P:protein secretion by the type II secretion system"/>
    <property type="evidence" value="ECO:0007669"/>
    <property type="project" value="InterPro"/>
</dbReference>
<evidence type="ECO:0000256" key="3">
    <source>
        <dbReference type="ARBA" id="ARBA00022692"/>
    </source>
</evidence>
<evidence type="ECO:0000256" key="2">
    <source>
        <dbReference type="ARBA" id="ARBA00022481"/>
    </source>
</evidence>
<comment type="caution">
    <text evidence="7">The sequence shown here is derived from an EMBL/GenBank/DDBJ whole genome shotgun (WGS) entry which is preliminary data.</text>
</comment>
<dbReference type="EMBL" id="MFHI01000030">
    <property type="protein sequence ID" value="OGF78311.1"/>
    <property type="molecule type" value="Genomic_DNA"/>
</dbReference>
<dbReference type="InterPro" id="IPR045584">
    <property type="entry name" value="Pilin-like"/>
</dbReference>
<comment type="subcellular location">
    <subcellularLocation>
        <location evidence="1">Membrane</location>
        <topology evidence="1">Single-pass membrane protein</topology>
    </subcellularLocation>
</comment>
<reference evidence="7 8" key="1">
    <citation type="journal article" date="2016" name="Nat. Commun.">
        <title>Thousands of microbial genomes shed light on interconnected biogeochemical processes in an aquifer system.</title>
        <authorList>
            <person name="Anantharaman K."/>
            <person name="Brown C.T."/>
            <person name="Hug L.A."/>
            <person name="Sharon I."/>
            <person name="Castelle C.J."/>
            <person name="Probst A.J."/>
            <person name="Thomas B.C."/>
            <person name="Singh A."/>
            <person name="Wilkins M.J."/>
            <person name="Karaoz U."/>
            <person name="Brodie E.L."/>
            <person name="Williams K.H."/>
            <person name="Hubbard S.S."/>
            <person name="Banfield J.F."/>
        </authorList>
    </citation>
    <scope>NUCLEOTIDE SEQUENCE [LARGE SCALE GENOMIC DNA]</scope>
</reference>
<dbReference type="PROSITE" id="PS00409">
    <property type="entry name" value="PROKAR_NTER_METHYL"/>
    <property type="match status" value="1"/>
</dbReference>
<keyword evidence="4 6" id="KW-1133">Transmembrane helix</keyword>
<organism evidence="7 8">
    <name type="scientific">Candidatus Giovannonibacteria bacterium RIFCSPHIGHO2_02_43_13</name>
    <dbReference type="NCBI Taxonomy" id="1798330"/>
    <lineage>
        <taxon>Bacteria</taxon>
        <taxon>Candidatus Giovannoniibacteriota</taxon>
    </lineage>
</organism>
<feature type="transmembrane region" description="Helical" evidence="6">
    <location>
        <begin position="117"/>
        <end position="138"/>
    </location>
</feature>
<proteinExistence type="predicted"/>
<evidence type="ECO:0000256" key="4">
    <source>
        <dbReference type="ARBA" id="ARBA00022989"/>
    </source>
</evidence>
<dbReference type="PRINTS" id="PR00885">
    <property type="entry name" value="BCTERIALGSPH"/>
</dbReference>
<dbReference type="GO" id="GO:0016020">
    <property type="term" value="C:membrane"/>
    <property type="evidence" value="ECO:0007669"/>
    <property type="project" value="UniProtKB-SubCell"/>
</dbReference>
<dbReference type="GO" id="GO:0015627">
    <property type="term" value="C:type II protein secretion system complex"/>
    <property type="evidence" value="ECO:0007669"/>
    <property type="project" value="InterPro"/>
</dbReference>
<dbReference type="InterPro" id="IPR012902">
    <property type="entry name" value="N_methyl_site"/>
</dbReference>
<dbReference type="AlphaFoldDB" id="A0A1F5WSK7"/>
<evidence type="ECO:0000256" key="6">
    <source>
        <dbReference type="SAM" id="Phobius"/>
    </source>
</evidence>
<sequence>MAETEPQNEQPVDFSDRLKNVSLTLKPKSFNADSYLRPESRLMHWTIKYSNGLIKNERQANFFLIGISSFFFAASIILLWLSFHEPSKTPAKFKGNIPADAPKFNGFRQRGFTLIELLVVISIISLLASIVLASLSSARMKARDASRMLALEQIEKAFALYVTTNNNYPLANTTNKAATDYSGGIVYVVNSYSNDEGASAGGYVRFWADLEQELAPYISKLPIDPINSIGGFGSGYFYFYEAYFDASGKPVPLYWDPATCNLTINGPGFAIYGAIGAQLETAASRLEELVSVCWPGGEKFQWIFLEL</sequence>
<dbReference type="NCBIfam" id="TIGR02532">
    <property type="entry name" value="IV_pilin_GFxxxE"/>
    <property type="match status" value="1"/>
</dbReference>
<keyword evidence="2" id="KW-0488">Methylation</keyword>
<evidence type="ECO:0000313" key="8">
    <source>
        <dbReference type="Proteomes" id="UP000178425"/>
    </source>
</evidence>
<dbReference type="Gene3D" id="3.30.700.10">
    <property type="entry name" value="Glycoprotein, Type 4 Pilin"/>
    <property type="match status" value="1"/>
</dbReference>